<dbReference type="OrthoDB" id="9798468at2"/>
<name>A0A399QTQ4_9PROT</name>
<reference evidence="7 8" key="1">
    <citation type="submission" date="2018-08" db="EMBL/GenBank/DDBJ databases">
        <title>Henriciella mobilis sp. nov., isolated from seawater.</title>
        <authorList>
            <person name="Cheng H."/>
            <person name="Wu Y.-H."/>
            <person name="Xu X.-W."/>
            <person name="Guo L.-L."/>
        </authorList>
    </citation>
    <scope>NUCLEOTIDE SEQUENCE [LARGE SCALE GENOMIC DNA]</scope>
    <source>
        <strain evidence="7 8">CCUG66934</strain>
    </source>
</reference>
<dbReference type="GO" id="GO:0015920">
    <property type="term" value="P:lipopolysaccharide transport"/>
    <property type="evidence" value="ECO:0007669"/>
    <property type="project" value="TreeGrafter"/>
</dbReference>
<evidence type="ECO:0000313" key="7">
    <source>
        <dbReference type="EMBL" id="RIJ22218.1"/>
    </source>
</evidence>
<feature type="transmembrane region" description="Helical" evidence="6">
    <location>
        <begin position="63"/>
        <end position="81"/>
    </location>
</feature>
<comment type="caution">
    <text evidence="7">The sequence shown here is derived from an EMBL/GenBank/DDBJ whole genome shotgun (WGS) entry which is preliminary data.</text>
</comment>
<evidence type="ECO:0000256" key="1">
    <source>
        <dbReference type="ARBA" id="ARBA00004651"/>
    </source>
</evidence>
<keyword evidence="3 6" id="KW-0812">Transmembrane</keyword>
<feature type="transmembrane region" description="Helical" evidence="6">
    <location>
        <begin position="12"/>
        <end position="32"/>
    </location>
</feature>
<dbReference type="GO" id="GO:0043190">
    <property type="term" value="C:ATP-binding cassette (ABC) transporter complex"/>
    <property type="evidence" value="ECO:0007669"/>
    <property type="project" value="TreeGrafter"/>
</dbReference>
<dbReference type="PANTHER" id="PTHR33529">
    <property type="entry name" value="SLR0882 PROTEIN-RELATED"/>
    <property type="match status" value="1"/>
</dbReference>
<feature type="transmembrane region" description="Helical" evidence="6">
    <location>
        <begin position="285"/>
        <end position="306"/>
    </location>
</feature>
<dbReference type="Pfam" id="PF03739">
    <property type="entry name" value="LptF_LptG"/>
    <property type="match status" value="1"/>
</dbReference>
<organism evidence="7 8">
    <name type="scientific">Henriciella barbarensis</name>
    <dbReference type="NCBI Taxonomy" id="86342"/>
    <lineage>
        <taxon>Bacteria</taxon>
        <taxon>Pseudomonadati</taxon>
        <taxon>Pseudomonadota</taxon>
        <taxon>Alphaproteobacteria</taxon>
        <taxon>Hyphomonadales</taxon>
        <taxon>Hyphomonadaceae</taxon>
        <taxon>Henriciella</taxon>
    </lineage>
</organism>
<evidence type="ECO:0000256" key="3">
    <source>
        <dbReference type="ARBA" id="ARBA00022692"/>
    </source>
</evidence>
<feature type="transmembrane region" description="Helical" evidence="6">
    <location>
        <begin position="102"/>
        <end position="121"/>
    </location>
</feature>
<protein>
    <submittedName>
        <fullName evidence="7">LptF/LptG family permease</fullName>
    </submittedName>
</protein>
<evidence type="ECO:0000256" key="2">
    <source>
        <dbReference type="ARBA" id="ARBA00022475"/>
    </source>
</evidence>
<feature type="transmembrane region" description="Helical" evidence="6">
    <location>
        <begin position="349"/>
        <end position="368"/>
    </location>
</feature>
<keyword evidence="4 6" id="KW-1133">Transmembrane helix</keyword>
<feature type="transmembrane region" description="Helical" evidence="6">
    <location>
        <begin position="318"/>
        <end position="337"/>
    </location>
</feature>
<comment type="subcellular location">
    <subcellularLocation>
        <location evidence="1">Cell membrane</location>
        <topology evidence="1">Multi-pass membrane protein</topology>
    </subcellularLocation>
</comment>
<keyword evidence="2" id="KW-1003">Cell membrane</keyword>
<dbReference type="InterPro" id="IPR005495">
    <property type="entry name" value="LptG/LptF_permease"/>
</dbReference>
<dbReference type="RefSeq" id="WP_119380137.1">
    <property type="nucleotide sequence ID" value="NZ_QWGB01000007.1"/>
</dbReference>
<sequence length="372" mass="40705">MFMTRIQRYIIWQLFTGLALVLAIFTATIMLVDVVEQLRTVGGDVSLSPLEAVGLSFMKLPGLIEQTLPFAVLVAAMIGYNRLNTRSELSVIRASGLSAWEFLAPVMVLAVALGLFSMMVLNPLGARLSSQFEQSRNSILITGGVRVDSSREDVWLRQGDGNSQIVISAQSVDETGQIFQDVKMIEESRVFQDGRPTDRYEFVRRIDAQRARITDGFWQIETLVENLPGRSPEKMDTLAIPTDLDPDRLLDRFTSPNTIGFWRLPGFIHQTSQAGLDSSRFKVRLYGLTAMPLFFAAMGLIGALVCLRLSRLGGTSRLVATGALAAAGVFFIMQFSSSLGASGALPPLIAAWAPAVFALFASLAVLAYREDG</sequence>
<evidence type="ECO:0000256" key="5">
    <source>
        <dbReference type="ARBA" id="ARBA00023136"/>
    </source>
</evidence>
<dbReference type="AlphaFoldDB" id="A0A399QTQ4"/>
<gene>
    <name evidence="7" type="ORF">D1224_11725</name>
</gene>
<dbReference type="PANTHER" id="PTHR33529:SF2">
    <property type="entry name" value="LIPOPOLYSACCHARIDE EXPORT SYSTEM PERMEASE PROTEIN LPTG"/>
    <property type="match status" value="1"/>
</dbReference>
<keyword evidence="8" id="KW-1185">Reference proteome</keyword>
<dbReference type="Proteomes" id="UP000265431">
    <property type="component" value="Unassembled WGS sequence"/>
</dbReference>
<keyword evidence="5 6" id="KW-0472">Membrane</keyword>
<evidence type="ECO:0000256" key="4">
    <source>
        <dbReference type="ARBA" id="ARBA00022989"/>
    </source>
</evidence>
<proteinExistence type="predicted"/>
<evidence type="ECO:0000256" key="6">
    <source>
        <dbReference type="SAM" id="Phobius"/>
    </source>
</evidence>
<evidence type="ECO:0000313" key="8">
    <source>
        <dbReference type="Proteomes" id="UP000265431"/>
    </source>
</evidence>
<dbReference type="EMBL" id="QWGB01000007">
    <property type="protein sequence ID" value="RIJ22218.1"/>
    <property type="molecule type" value="Genomic_DNA"/>
</dbReference>
<accession>A0A399QTQ4</accession>